<keyword evidence="3" id="KW-0132">Cell division</keyword>
<evidence type="ECO:0000256" key="2">
    <source>
        <dbReference type="ARBA" id="ARBA00022475"/>
    </source>
</evidence>
<evidence type="ECO:0000256" key="3">
    <source>
        <dbReference type="ARBA" id="ARBA00022618"/>
    </source>
</evidence>
<evidence type="ECO:0000313" key="9">
    <source>
        <dbReference type="EMBL" id="GAG55100.1"/>
    </source>
</evidence>
<keyword evidence="2" id="KW-1003">Cell membrane</keyword>
<dbReference type="EMBL" id="BART01003300">
    <property type="protein sequence ID" value="GAG55100.1"/>
    <property type="molecule type" value="Genomic_DNA"/>
</dbReference>
<evidence type="ECO:0000256" key="1">
    <source>
        <dbReference type="ARBA" id="ARBA00004401"/>
    </source>
</evidence>
<protein>
    <recommendedName>
        <fullName evidence="10">Cell division protein FtsL</fullName>
    </recommendedName>
</protein>
<evidence type="ECO:0000256" key="6">
    <source>
        <dbReference type="ARBA" id="ARBA00023136"/>
    </source>
</evidence>
<proteinExistence type="predicted"/>
<evidence type="ECO:0000256" key="5">
    <source>
        <dbReference type="ARBA" id="ARBA00022989"/>
    </source>
</evidence>
<comment type="caution">
    <text evidence="9">The sequence shown here is derived from an EMBL/GenBank/DDBJ whole genome shotgun (WGS) entry which is preliminary data.</text>
</comment>
<evidence type="ECO:0000256" key="4">
    <source>
        <dbReference type="ARBA" id="ARBA00022692"/>
    </source>
</evidence>
<keyword evidence="7" id="KW-0131">Cell cycle</keyword>
<feature type="transmembrane region" description="Helical" evidence="8">
    <location>
        <begin position="12"/>
        <end position="30"/>
    </location>
</feature>
<sequence length="97" mass="11474">MVRKKYTTKEIMLFVSCTIIVIFILTFYIWHQMESIRIGYEIGTLEEKVLTLGRQVGELQTEKSYLLSLDRVEKIAKEELNLAEPKKEQLVYDEFIP</sequence>
<dbReference type="AlphaFoldDB" id="X0YGS8"/>
<keyword evidence="4 8" id="KW-0812">Transmembrane</keyword>
<keyword evidence="6 8" id="KW-0472">Membrane</keyword>
<dbReference type="InterPro" id="IPR011922">
    <property type="entry name" value="Cell_div_FtsL"/>
</dbReference>
<dbReference type="Pfam" id="PF04999">
    <property type="entry name" value="FtsL"/>
    <property type="match status" value="1"/>
</dbReference>
<comment type="subcellular location">
    <subcellularLocation>
        <location evidence="1">Cell membrane</location>
        <topology evidence="1">Single-pass type II membrane protein</topology>
    </subcellularLocation>
</comment>
<gene>
    <name evidence="9" type="ORF">S01H4_09245</name>
</gene>
<name>X0YGS8_9ZZZZ</name>
<reference evidence="9" key="1">
    <citation type="journal article" date="2014" name="Front. Microbiol.">
        <title>High frequency of phylogenetically diverse reductive dehalogenase-homologous genes in deep subseafloor sedimentary metagenomes.</title>
        <authorList>
            <person name="Kawai M."/>
            <person name="Futagami T."/>
            <person name="Toyoda A."/>
            <person name="Takaki Y."/>
            <person name="Nishi S."/>
            <person name="Hori S."/>
            <person name="Arai W."/>
            <person name="Tsubouchi T."/>
            <person name="Morono Y."/>
            <person name="Uchiyama I."/>
            <person name="Ito T."/>
            <person name="Fujiyama A."/>
            <person name="Inagaki F."/>
            <person name="Takami H."/>
        </authorList>
    </citation>
    <scope>NUCLEOTIDE SEQUENCE</scope>
    <source>
        <strain evidence="9">Expedition CK06-06</strain>
    </source>
</reference>
<evidence type="ECO:0000256" key="7">
    <source>
        <dbReference type="ARBA" id="ARBA00023306"/>
    </source>
</evidence>
<keyword evidence="5 8" id="KW-1133">Transmembrane helix</keyword>
<organism evidence="9">
    <name type="scientific">marine sediment metagenome</name>
    <dbReference type="NCBI Taxonomy" id="412755"/>
    <lineage>
        <taxon>unclassified sequences</taxon>
        <taxon>metagenomes</taxon>
        <taxon>ecological metagenomes</taxon>
    </lineage>
</organism>
<evidence type="ECO:0008006" key="10">
    <source>
        <dbReference type="Google" id="ProtNLM"/>
    </source>
</evidence>
<evidence type="ECO:0000256" key="8">
    <source>
        <dbReference type="SAM" id="Phobius"/>
    </source>
</evidence>
<accession>X0YGS8</accession>